<feature type="compositionally biased region" description="Low complexity" evidence="1">
    <location>
        <begin position="50"/>
        <end position="59"/>
    </location>
</feature>
<dbReference type="AlphaFoldDB" id="A0A813DS61"/>
<sequence length="235" mass="25517">MCVEEKSAEEAVGIGPGDEAEPDAEPTAAAAGHSHPSGPEESPEPEAEAAKSCASSSGCPAQLQAPAHPHFLLPQSHLRCVRCLPQDQPDELLGQATYMRWLADPLSVPILRRMGESQTQRRVVAGSTWLCAECGLRVNLLAESLTDTDKKVRMMAEAEMQLTYRALDHCTAGHDSAKLMELWPLCERVLGPWHGVTLFCAMKALPSLSPDRAYKVRARLALVGVDDTLTREIAR</sequence>
<comment type="caution">
    <text evidence="2">The sequence shown here is derived from an EMBL/GenBank/DDBJ whole genome shotgun (WGS) entry which is preliminary data.</text>
</comment>
<accession>A0A813DS61</accession>
<protein>
    <submittedName>
        <fullName evidence="2">Uncharacterized protein</fullName>
    </submittedName>
</protein>
<name>A0A813DS61_POLGL</name>
<evidence type="ECO:0000313" key="3">
    <source>
        <dbReference type="EMBL" id="CAE8721709.1"/>
    </source>
</evidence>
<proteinExistence type="predicted"/>
<feature type="compositionally biased region" description="Low complexity" evidence="1">
    <location>
        <begin position="25"/>
        <end position="40"/>
    </location>
</feature>
<gene>
    <name evidence="2" type="ORF">PGLA1383_LOCUS7957</name>
    <name evidence="3" type="ORF">PGLA2088_LOCUS42094</name>
</gene>
<evidence type="ECO:0000313" key="4">
    <source>
        <dbReference type="Proteomes" id="UP000654075"/>
    </source>
</evidence>
<dbReference type="Proteomes" id="UP000654075">
    <property type="component" value="Unassembled WGS sequence"/>
</dbReference>
<keyword evidence="4" id="KW-1185">Reference proteome</keyword>
<dbReference type="EMBL" id="CAJNNV010003531">
    <property type="protein sequence ID" value="CAE8589180.1"/>
    <property type="molecule type" value="Genomic_DNA"/>
</dbReference>
<evidence type="ECO:0000256" key="1">
    <source>
        <dbReference type="SAM" id="MobiDB-lite"/>
    </source>
</evidence>
<feature type="region of interest" description="Disordered" evidence="1">
    <location>
        <begin position="1"/>
        <end position="59"/>
    </location>
</feature>
<dbReference type="EMBL" id="CAJNNW010034134">
    <property type="protein sequence ID" value="CAE8721709.1"/>
    <property type="molecule type" value="Genomic_DNA"/>
</dbReference>
<organism evidence="2 4">
    <name type="scientific">Polarella glacialis</name>
    <name type="common">Dinoflagellate</name>
    <dbReference type="NCBI Taxonomy" id="89957"/>
    <lineage>
        <taxon>Eukaryota</taxon>
        <taxon>Sar</taxon>
        <taxon>Alveolata</taxon>
        <taxon>Dinophyceae</taxon>
        <taxon>Suessiales</taxon>
        <taxon>Suessiaceae</taxon>
        <taxon>Polarella</taxon>
    </lineage>
</organism>
<dbReference type="Proteomes" id="UP000626109">
    <property type="component" value="Unassembled WGS sequence"/>
</dbReference>
<evidence type="ECO:0000313" key="2">
    <source>
        <dbReference type="EMBL" id="CAE8589180.1"/>
    </source>
</evidence>
<reference evidence="2" key="1">
    <citation type="submission" date="2021-02" db="EMBL/GenBank/DDBJ databases">
        <authorList>
            <person name="Dougan E. K."/>
            <person name="Rhodes N."/>
            <person name="Thang M."/>
            <person name="Chan C."/>
        </authorList>
    </citation>
    <scope>NUCLEOTIDE SEQUENCE</scope>
</reference>